<sequence>MTSVQWWDKPFDDSLWKRDRYLNTIIGYVNNIKVLSLDVFDTLLLRTCEKPVDVFYLVGQQAIQMQLVRNGLTAKEFQEIRILAERKARFRLKKEAGHDEVTFEQIYEMLPQNIGDRAKIMNLELEVERQVCYLNPNIESLIKSVKKNGTKIVLLSDMYLSSEQIKRLISSSGLEESLIDFMFVSNEEGGGKANGNLFHKMVTRFPNENIDAYLHIGDSADADVYGAIQFGIKAIHYKVIPSDFEGVFEWEKVRHHDILPQLQSIRKLAGATSAEYPEDDQFWFRFGAEVYGPFLAAYCDWILDICVQERRKAIYPFLREGILLTGMLKKAAQMRQLDIKIEPLYVSRQATFLAGLDAFDEEHFGNLFERNHFTVADLIRMLELEKELQAYLEFAHIPLSESAKIVLPQGGNLKQSLKNVLTSSVVQEKIREVIDKRRNDLVQYLQQTCNSFDGIVTVDLGFKGTIQRSINAALKISGIPFDISHLLAVGGEETKHHLLAGLDIRGFTGNSGENHDLIKTIMRSPEFLEELLMGEIGSTLGYEQHQGASKPILGKLKYGEEEIRKKQICQEGVMAFQAYWYYLKEKKSQLIKIPDASKRDFAKLIHRVIDMPTAEEAHHFGGLTHDDNFGSEHASSICTKEDLELCNRLGSEHFLELGRFGFKATEVYWPQGVVTLSDPAVIFRHYLKNSTAHGYLYMMSHLVSNLRQAHIHEITIYGAGDVGQSLLKIARLNQIKVAYFVDRKPSLWGQKIDGVEVISLTSALSKNINVFAVGSLSFISDIIMDIRTKFQDVGRSPQIFSLQIGKEAQG</sequence>
<evidence type="ECO:0000313" key="1">
    <source>
        <dbReference type="EMBL" id="MUG72488.1"/>
    </source>
</evidence>
<dbReference type="RefSeq" id="WP_155615215.1">
    <property type="nucleotide sequence ID" value="NZ_WNZX01000015.1"/>
</dbReference>
<dbReference type="AlphaFoldDB" id="A0A7X2ZDY2"/>
<protein>
    <submittedName>
        <fullName evidence="1">HAD hydrolase-like protein</fullName>
    </submittedName>
</protein>
<dbReference type="EMBL" id="WNZX01000015">
    <property type="protein sequence ID" value="MUG72488.1"/>
    <property type="molecule type" value="Genomic_DNA"/>
</dbReference>
<dbReference type="Gene3D" id="3.40.50.720">
    <property type="entry name" value="NAD(P)-binding Rossmann-like Domain"/>
    <property type="match status" value="1"/>
</dbReference>
<dbReference type="SUPFAM" id="SSF53335">
    <property type="entry name" value="S-adenosyl-L-methionine-dependent methyltransferases"/>
    <property type="match status" value="1"/>
</dbReference>
<dbReference type="Gene3D" id="1.10.150.400">
    <property type="match status" value="1"/>
</dbReference>
<dbReference type="InterPro" id="IPR023214">
    <property type="entry name" value="HAD_sf"/>
</dbReference>
<accession>A0A7X2ZDY2</accession>
<dbReference type="SUPFAM" id="SSF56784">
    <property type="entry name" value="HAD-like"/>
    <property type="match status" value="1"/>
</dbReference>
<name>A0A7X2ZDY2_9BACL</name>
<dbReference type="InterPro" id="IPR036412">
    <property type="entry name" value="HAD-like_sf"/>
</dbReference>
<dbReference type="Proteomes" id="UP000450917">
    <property type="component" value="Unassembled WGS sequence"/>
</dbReference>
<gene>
    <name evidence="1" type="ORF">GNP93_17610</name>
</gene>
<organism evidence="1 2">
    <name type="scientific">Paenibacillus validus</name>
    <dbReference type="NCBI Taxonomy" id="44253"/>
    <lineage>
        <taxon>Bacteria</taxon>
        <taxon>Bacillati</taxon>
        <taxon>Bacillota</taxon>
        <taxon>Bacilli</taxon>
        <taxon>Bacillales</taxon>
        <taxon>Paenibacillaceae</taxon>
        <taxon>Paenibacillus</taxon>
    </lineage>
</organism>
<evidence type="ECO:0000313" key="2">
    <source>
        <dbReference type="Proteomes" id="UP000450917"/>
    </source>
</evidence>
<dbReference type="Gene3D" id="3.40.50.1000">
    <property type="entry name" value="HAD superfamily/HAD-like"/>
    <property type="match status" value="1"/>
</dbReference>
<reference evidence="1 2" key="1">
    <citation type="submission" date="2019-11" db="EMBL/GenBank/DDBJ databases">
        <title>Draft genome sequences of five Paenibacillus species of dairy origin.</title>
        <authorList>
            <person name="Olajide A.M."/>
            <person name="Chen S."/>
            <person name="Lapointe G."/>
        </authorList>
    </citation>
    <scope>NUCLEOTIDE SEQUENCE [LARGE SCALE GENOMIC DNA]</scope>
    <source>
        <strain evidence="1 2">2CS3</strain>
    </source>
</reference>
<comment type="caution">
    <text evidence="1">The sequence shown here is derived from an EMBL/GenBank/DDBJ whole genome shotgun (WGS) entry which is preliminary data.</text>
</comment>
<proteinExistence type="predicted"/>
<keyword evidence="2" id="KW-1185">Reference proteome</keyword>
<dbReference type="GO" id="GO:0016787">
    <property type="term" value="F:hydrolase activity"/>
    <property type="evidence" value="ECO:0007669"/>
    <property type="project" value="UniProtKB-KW"/>
</dbReference>
<dbReference type="Pfam" id="PF00702">
    <property type="entry name" value="Hydrolase"/>
    <property type="match status" value="1"/>
</dbReference>
<dbReference type="InterPro" id="IPR029063">
    <property type="entry name" value="SAM-dependent_MTases_sf"/>
</dbReference>
<keyword evidence="1" id="KW-0378">Hydrolase</keyword>